<name>A0A3M0JCW1_HIRRU</name>
<dbReference type="EMBL" id="QRBI01000151">
    <property type="protein sequence ID" value="RMB98997.1"/>
    <property type="molecule type" value="Genomic_DNA"/>
</dbReference>
<dbReference type="AlphaFoldDB" id="A0A3M0JCW1"/>
<gene>
    <name evidence="1" type="ORF">DUI87_24542</name>
</gene>
<proteinExistence type="predicted"/>
<sequence length="127" mass="14354">MWKMQDPAFQAVRDFIMDGDPVQCPESRLECLANPHVGSRVRTCFCDIEATKEESFTDVRENKSLGLTSTISEIAAIDPLEEPHPLVAGRPKHTLLVFSRRKSWQEAPESLQCSRGYVECKSMEKLA</sequence>
<keyword evidence="2" id="KW-1185">Reference proteome</keyword>
<dbReference type="Proteomes" id="UP000269221">
    <property type="component" value="Unassembled WGS sequence"/>
</dbReference>
<evidence type="ECO:0000313" key="2">
    <source>
        <dbReference type="Proteomes" id="UP000269221"/>
    </source>
</evidence>
<protein>
    <submittedName>
        <fullName evidence="1">Uncharacterized protein</fullName>
    </submittedName>
</protein>
<organism evidence="1 2">
    <name type="scientific">Hirundo rustica rustica</name>
    <dbReference type="NCBI Taxonomy" id="333673"/>
    <lineage>
        <taxon>Eukaryota</taxon>
        <taxon>Metazoa</taxon>
        <taxon>Chordata</taxon>
        <taxon>Craniata</taxon>
        <taxon>Vertebrata</taxon>
        <taxon>Euteleostomi</taxon>
        <taxon>Archelosauria</taxon>
        <taxon>Archosauria</taxon>
        <taxon>Dinosauria</taxon>
        <taxon>Saurischia</taxon>
        <taxon>Theropoda</taxon>
        <taxon>Coelurosauria</taxon>
        <taxon>Aves</taxon>
        <taxon>Neognathae</taxon>
        <taxon>Neoaves</taxon>
        <taxon>Telluraves</taxon>
        <taxon>Australaves</taxon>
        <taxon>Passeriformes</taxon>
        <taxon>Sylvioidea</taxon>
        <taxon>Hirundinidae</taxon>
        <taxon>Hirundo</taxon>
    </lineage>
</organism>
<reference evidence="1 2" key="1">
    <citation type="submission" date="2018-07" db="EMBL/GenBank/DDBJ databases">
        <title>A high quality draft genome assembly of the barn swallow (H. rustica rustica).</title>
        <authorList>
            <person name="Formenti G."/>
            <person name="Chiara M."/>
            <person name="Poveda L."/>
            <person name="Francoijs K.-J."/>
            <person name="Bonisoli-Alquati A."/>
            <person name="Canova L."/>
            <person name="Gianfranceschi L."/>
            <person name="Horner D.S."/>
            <person name="Saino N."/>
        </authorList>
    </citation>
    <scope>NUCLEOTIDE SEQUENCE [LARGE SCALE GENOMIC DNA]</scope>
    <source>
        <strain evidence="1">Chelidonia</strain>
        <tissue evidence="1">Blood</tissue>
    </source>
</reference>
<comment type="caution">
    <text evidence="1">The sequence shown here is derived from an EMBL/GenBank/DDBJ whole genome shotgun (WGS) entry which is preliminary data.</text>
</comment>
<accession>A0A3M0JCW1</accession>
<evidence type="ECO:0000313" key="1">
    <source>
        <dbReference type="EMBL" id="RMB98997.1"/>
    </source>
</evidence>